<dbReference type="AlphaFoldDB" id="A0A2V5IPG0"/>
<keyword evidence="2" id="KW-1185">Reference proteome</keyword>
<proteinExistence type="predicted"/>
<dbReference type="EMBL" id="KZ825466">
    <property type="protein sequence ID" value="PYI36124.1"/>
    <property type="molecule type" value="Genomic_DNA"/>
</dbReference>
<accession>A0A2V5IPG0</accession>
<sequence>MCEAIVSLQAHPVSMSRMKKEIIRSLGVVWFPQITKSSYRRSHNQVSIILKNPQRGPHSNHNSPSYQLKKPAGFLWRFDQLLRWIIQTHTGRGDAHLPEQWLNYHYFQIKQFSARRIGISRQRVNAEPVLKYKQVYNKGFIKLLTDINLTHLKYWGFCIF</sequence>
<evidence type="ECO:0000313" key="2">
    <source>
        <dbReference type="Proteomes" id="UP000248817"/>
    </source>
</evidence>
<gene>
    <name evidence="1" type="ORF">BP00DRAFT_411644</name>
</gene>
<evidence type="ECO:0000313" key="1">
    <source>
        <dbReference type="EMBL" id="PYI36124.1"/>
    </source>
</evidence>
<dbReference type="Proteomes" id="UP000248817">
    <property type="component" value="Unassembled WGS sequence"/>
</dbReference>
<name>A0A2V5IPG0_9EURO</name>
<protein>
    <submittedName>
        <fullName evidence="1">Uncharacterized protein</fullName>
    </submittedName>
</protein>
<organism evidence="1 2">
    <name type="scientific">Aspergillus indologenus CBS 114.80</name>
    <dbReference type="NCBI Taxonomy" id="1450541"/>
    <lineage>
        <taxon>Eukaryota</taxon>
        <taxon>Fungi</taxon>
        <taxon>Dikarya</taxon>
        <taxon>Ascomycota</taxon>
        <taxon>Pezizomycotina</taxon>
        <taxon>Eurotiomycetes</taxon>
        <taxon>Eurotiomycetidae</taxon>
        <taxon>Eurotiales</taxon>
        <taxon>Aspergillaceae</taxon>
        <taxon>Aspergillus</taxon>
        <taxon>Aspergillus subgen. Circumdati</taxon>
    </lineage>
</organism>
<reference evidence="1 2" key="1">
    <citation type="submission" date="2018-02" db="EMBL/GenBank/DDBJ databases">
        <title>The genomes of Aspergillus section Nigri reveals drivers in fungal speciation.</title>
        <authorList>
            <consortium name="DOE Joint Genome Institute"/>
            <person name="Vesth T.C."/>
            <person name="Nybo J."/>
            <person name="Theobald S."/>
            <person name="Brandl J."/>
            <person name="Frisvad J.C."/>
            <person name="Nielsen K.F."/>
            <person name="Lyhne E.K."/>
            <person name="Kogle M.E."/>
            <person name="Kuo A."/>
            <person name="Riley R."/>
            <person name="Clum A."/>
            <person name="Nolan M."/>
            <person name="Lipzen A."/>
            <person name="Salamov A."/>
            <person name="Henrissat B."/>
            <person name="Wiebenga A."/>
            <person name="De vries R.P."/>
            <person name="Grigoriev I.V."/>
            <person name="Mortensen U.H."/>
            <person name="Andersen M.R."/>
            <person name="Baker S.E."/>
        </authorList>
    </citation>
    <scope>NUCLEOTIDE SEQUENCE [LARGE SCALE GENOMIC DNA]</scope>
    <source>
        <strain evidence="1 2">CBS 114.80</strain>
    </source>
</reference>